<organism evidence="1 2">
    <name type="scientific">Lacipirellula parvula</name>
    <dbReference type="NCBI Taxonomy" id="2650471"/>
    <lineage>
        <taxon>Bacteria</taxon>
        <taxon>Pseudomonadati</taxon>
        <taxon>Planctomycetota</taxon>
        <taxon>Planctomycetia</taxon>
        <taxon>Pirellulales</taxon>
        <taxon>Lacipirellulaceae</taxon>
        <taxon>Lacipirellula</taxon>
    </lineage>
</organism>
<gene>
    <name evidence="1" type="ORF">PLANPX_1781</name>
</gene>
<sequence length="54" mass="6034">MSSAAVRKFLLNQDVQQIAIVPKQAALFSKKTEKKPPSRSLKASIFARKFDTGR</sequence>
<evidence type="ECO:0000313" key="1">
    <source>
        <dbReference type="EMBL" id="BBO32169.1"/>
    </source>
</evidence>
<proteinExistence type="predicted"/>
<evidence type="ECO:0000313" key="2">
    <source>
        <dbReference type="Proteomes" id="UP000326837"/>
    </source>
</evidence>
<name>A0A5K7XGS9_9BACT</name>
<protein>
    <submittedName>
        <fullName evidence="1">Uncharacterized protein</fullName>
    </submittedName>
</protein>
<dbReference type="RefSeq" id="WP_172991926.1">
    <property type="nucleotide sequence ID" value="NZ_AP021861.1"/>
</dbReference>
<dbReference type="KEGG" id="lpav:PLANPX_1781"/>
<dbReference type="EMBL" id="AP021861">
    <property type="protein sequence ID" value="BBO32169.1"/>
    <property type="molecule type" value="Genomic_DNA"/>
</dbReference>
<dbReference type="Proteomes" id="UP000326837">
    <property type="component" value="Chromosome"/>
</dbReference>
<reference evidence="2" key="1">
    <citation type="submission" date="2019-10" db="EMBL/GenBank/DDBJ databases">
        <title>Lacipirellula parvula gen. nov., sp. nov., representing a lineage of planctomycetes widespread in freshwater anoxic habitats, and description of the family Lacipirellulaceae.</title>
        <authorList>
            <person name="Dedysh S.N."/>
            <person name="Kulichevskaya I.S."/>
            <person name="Beletsky A.V."/>
            <person name="Rakitin A.L."/>
            <person name="Mardanov A.V."/>
            <person name="Ivanova A.A."/>
            <person name="Saltykova V.X."/>
            <person name="Rijpstra W.I.C."/>
            <person name="Sinninghe Damste J.S."/>
            <person name="Ravin N.V."/>
        </authorList>
    </citation>
    <scope>NUCLEOTIDE SEQUENCE [LARGE SCALE GENOMIC DNA]</scope>
    <source>
        <strain evidence="2">PX69</strain>
    </source>
</reference>
<keyword evidence="2" id="KW-1185">Reference proteome</keyword>
<accession>A0A5K7XGS9</accession>
<dbReference type="AlphaFoldDB" id="A0A5K7XGS9"/>